<organism evidence="2 3">
    <name type="scientific">Tectimicrobiota bacterium</name>
    <dbReference type="NCBI Taxonomy" id="2528274"/>
    <lineage>
        <taxon>Bacteria</taxon>
        <taxon>Pseudomonadati</taxon>
        <taxon>Nitrospinota/Tectimicrobiota group</taxon>
        <taxon>Candidatus Tectimicrobiota</taxon>
    </lineage>
</organism>
<evidence type="ECO:0000256" key="1">
    <source>
        <dbReference type="SAM" id="Phobius"/>
    </source>
</evidence>
<feature type="non-terminal residue" evidence="2">
    <location>
        <position position="92"/>
    </location>
</feature>
<reference evidence="2" key="1">
    <citation type="submission" date="2020-07" db="EMBL/GenBank/DDBJ databases">
        <title>Huge and variable diversity of episymbiotic CPR bacteria and DPANN archaea in groundwater ecosystems.</title>
        <authorList>
            <person name="He C.Y."/>
            <person name="Keren R."/>
            <person name="Whittaker M."/>
            <person name="Farag I.F."/>
            <person name="Doudna J."/>
            <person name="Cate J.H.D."/>
            <person name="Banfield J.F."/>
        </authorList>
    </citation>
    <scope>NUCLEOTIDE SEQUENCE</scope>
    <source>
        <strain evidence="2">NC_groundwater_717_Ag_S-0.2um_59_8</strain>
    </source>
</reference>
<feature type="transmembrane region" description="Helical" evidence="1">
    <location>
        <begin position="16"/>
        <end position="34"/>
    </location>
</feature>
<evidence type="ECO:0000313" key="3">
    <source>
        <dbReference type="Proteomes" id="UP000741360"/>
    </source>
</evidence>
<keyword evidence="1" id="KW-0812">Transmembrane</keyword>
<evidence type="ECO:0000313" key="2">
    <source>
        <dbReference type="EMBL" id="MBI3014820.1"/>
    </source>
</evidence>
<dbReference type="AlphaFoldDB" id="A0A932GPZ5"/>
<accession>A0A932GPZ5</accession>
<feature type="transmembrane region" description="Helical" evidence="1">
    <location>
        <begin position="40"/>
        <end position="57"/>
    </location>
</feature>
<gene>
    <name evidence="2" type="ORF">HYY65_07145</name>
</gene>
<proteinExistence type="predicted"/>
<sequence>MLALNVDLYLRRRPKSFLMALGFILLGLIGEMDYWTGREISLSIFYLVPIFLVTWYVDRRSGALISVAGALVWYIVDWMGAIKYSQSSYPYW</sequence>
<name>A0A932GPZ5_UNCTE</name>
<feature type="transmembrane region" description="Helical" evidence="1">
    <location>
        <begin position="64"/>
        <end position="82"/>
    </location>
</feature>
<keyword evidence="1" id="KW-1133">Transmembrane helix</keyword>
<dbReference type="Proteomes" id="UP000741360">
    <property type="component" value="Unassembled WGS sequence"/>
</dbReference>
<keyword evidence="1" id="KW-0472">Membrane</keyword>
<comment type="caution">
    <text evidence="2">The sequence shown here is derived from an EMBL/GenBank/DDBJ whole genome shotgun (WGS) entry which is preliminary data.</text>
</comment>
<protein>
    <submittedName>
        <fullName evidence="2">Uncharacterized protein</fullName>
    </submittedName>
</protein>
<dbReference type="EMBL" id="JACPSX010000128">
    <property type="protein sequence ID" value="MBI3014820.1"/>
    <property type="molecule type" value="Genomic_DNA"/>
</dbReference>